<evidence type="ECO:0000313" key="1">
    <source>
        <dbReference type="EMBL" id="GGD08432.1"/>
    </source>
</evidence>
<dbReference type="RefSeq" id="WP_188652411.1">
    <property type="nucleotide sequence ID" value="NZ_BMIN01000005.1"/>
</dbReference>
<accession>A0ABQ1Q021</accession>
<dbReference type="Proteomes" id="UP000642571">
    <property type="component" value="Unassembled WGS sequence"/>
</dbReference>
<gene>
    <name evidence="1" type="ORF">GCM10011389_15020</name>
</gene>
<reference evidence="2" key="1">
    <citation type="journal article" date="2019" name="Int. J. Syst. Evol. Microbiol.">
        <title>The Global Catalogue of Microorganisms (GCM) 10K type strain sequencing project: providing services to taxonomists for standard genome sequencing and annotation.</title>
        <authorList>
            <consortium name="The Broad Institute Genomics Platform"/>
            <consortium name="The Broad Institute Genome Sequencing Center for Infectious Disease"/>
            <person name="Wu L."/>
            <person name="Ma J."/>
        </authorList>
    </citation>
    <scope>NUCLEOTIDE SEQUENCE [LARGE SCALE GENOMIC DNA]</scope>
    <source>
        <strain evidence="2">CGMCC 1.15353</strain>
    </source>
</reference>
<comment type="caution">
    <text evidence="1">The sequence shown here is derived from an EMBL/GenBank/DDBJ whole genome shotgun (WGS) entry which is preliminary data.</text>
</comment>
<name>A0ABQ1Q021_9BACI</name>
<dbReference type="EMBL" id="BMIN01000005">
    <property type="protein sequence ID" value="GGD08432.1"/>
    <property type="molecule type" value="Genomic_DNA"/>
</dbReference>
<evidence type="ECO:0000313" key="2">
    <source>
        <dbReference type="Proteomes" id="UP000642571"/>
    </source>
</evidence>
<sequence length="46" mass="5241">MSKANMEEVIGKLEKVLSGDLTREEISEWAELKKQRGSYESKGHDC</sequence>
<keyword evidence="2" id="KW-1185">Reference proteome</keyword>
<proteinExistence type="predicted"/>
<protein>
    <submittedName>
        <fullName evidence="1">Uncharacterized protein</fullName>
    </submittedName>
</protein>
<organism evidence="1 2">
    <name type="scientific">Pontibacillus salipaludis</name>
    <dbReference type="NCBI Taxonomy" id="1697394"/>
    <lineage>
        <taxon>Bacteria</taxon>
        <taxon>Bacillati</taxon>
        <taxon>Bacillota</taxon>
        <taxon>Bacilli</taxon>
        <taxon>Bacillales</taxon>
        <taxon>Bacillaceae</taxon>
        <taxon>Pontibacillus</taxon>
    </lineage>
</organism>